<dbReference type="SMART" id="SM00825">
    <property type="entry name" value="PKS_KS"/>
    <property type="match status" value="1"/>
</dbReference>
<dbReference type="SUPFAM" id="SSF53474">
    <property type="entry name" value="alpha/beta-Hydrolases"/>
    <property type="match status" value="1"/>
</dbReference>
<dbReference type="CDD" id="cd00833">
    <property type="entry name" value="PKS"/>
    <property type="match status" value="1"/>
</dbReference>
<dbReference type="InterPro" id="IPR041068">
    <property type="entry name" value="HTH_51"/>
</dbReference>
<dbReference type="PROSITE" id="PS52004">
    <property type="entry name" value="KS3_2"/>
    <property type="match status" value="1"/>
</dbReference>
<dbReference type="Gene3D" id="3.10.129.110">
    <property type="entry name" value="Polyketide synthase dehydratase"/>
    <property type="match status" value="1"/>
</dbReference>
<dbReference type="InterPro" id="IPR014043">
    <property type="entry name" value="Acyl_transferase_dom"/>
</dbReference>
<feature type="domain" description="Carrier" evidence="10">
    <location>
        <begin position="1779"/>
        <end position="1853"/>
    </location>
</feature>
<evidence type="ECO:0000259" key="10">
    <source>
        <dbReference type="PROSITE" id="PS50075"/>
    </source>
</evidence>
<dbReference type="RefSeq" id="XP_069307610.1">
    <property type="nucleotide sequence ID" value="XM_069451785.1"/>
</dbReference>
<dbReference type="PANTHER" id="PTHR43775">
    <property type="entry name" value="FATTY ACID SYNTHASE"/>
    <property type="match status" value="1"/>
</dbReference>
<feature type="active site" description="Proton donor; for dehydratase activity" evidence="8">
    <location>
        <position position="1509"/>
    </location>
</feature>
<dbReference type="InterPro" id="IPR049552">
    <property type="entry name" value="PKS_DH_N"/>
</dbReference>
<dbReference type="InterPro" id="IPR016039">
    <property type="entry name" value="Thiolase-like"/>
</dbReference>
<feature type="region of interest" description="C-terminal hotdog fold" evidence="8">
    <location>
        <begin position="1445"/>
        <end position="1598"/>
    </location>
</feature>
<evidence type="ECO:0000256" key="3">
    <source>
        <dbReference type="ARBA" id="ARBA00022553"/>
    </source>
</evidence>
<protein>
    <recommendedName>
        <fullName evidence="15">Polyketide synthase</fullName>
    </recommendedName>
</protein>
<dbReference type="Pfam" id="PF14765">
    <property type="entry name" value="PS-DH"/>
    <property type="match status" value="1"/>
</dbReference>
<reference evidence="13 14" key="1">
    <citation type="submission" date="2024-09" db="EMBL/GenBank/DDBJ databases">
        <title>T2T genomes of carrot and Alternaria dauci and their utility for understanding host-pathogen interaction during carrot leaf blight disease.</title>
        <authorList>
            <person name="Liu W."/>
            <person name="Xu S."/>
            <person name="Ou C."/>
            <person name="Liu X."/>
            <person name="Zhuang F."/>
            <person name="Deng X.W."/>
        </authorList>
    </citation>
    <scope>NUCLEOTIDE SEQUENCE [LARGE SCALE GENOMIC DNA]</scope>
    <source>
        <strain evidence="13 14">A2016</strain>
    </source>
</reference>
<keyword evidence="14" id="KW-1185">Reference proteome</keyword>
<dbReference type="SUPFAM" id="SSF52151">
    <property type="entry name" value="FabD/lysophospholipase-like"/>
    <property type="match status" value="1"/>
</dbReference>
<evidence type="ECO:0000256" key="4">
    <source>
        <dbReference type="ARBA" id="ARBA00022603"/>
    </source>
</evidence>
<feature type="region of interest" description="Disordered" evidence="9">
    <location>
        <begin position="1605"/>
        <end position="1663"/>
    </location>
</feature>
<dbReference type="InterPro" id="IPR049900">
    <property type="entry name" value="PKS_mFAS_DH"/>
</dbReference>
<dbReference type="InterPro" id="IPR050091">
    <property type="entry name" value="PKS_NRPS_Biosynth_Enz"/>
</dbReference>
<sequence length="2593" mass="281160">MRSQSSHFRPSVAFFCPQSKAPTEAYLEQLQKYIVGTPLLQPFAEAITSLKDTWGTLCEGHADIAKLQSGERHVASLERWITDGVAGPVSSSMSGILALPLLVVIQICQYFQLLELHDLTHEQMLASLRNGGGAQGYCGGLPTAFAVSCAKDEEDVVRLATNALRLAFAVGAFGELGDDESIEGATTIAVRLRASQQGEELVEGIPGCYISAITDPRTISIVGPVLELKKVADRARSQGLLVTDIHIRGKVHNPENAPLVKVLFNLCQEHDEMTLPDASQLRVPVRSNLTGKLLDNCSLTHEAINTILASRCEWYRLLKEVTEDLAGSGTEAHTFALFGIGDPVPLMPFHNARLRVSKVEAHTAIQEARLAEYRYPDDAIAVTGVACRLPRANDLEELWQLLAAGTSTCEEIRHDRVPMHESFRALQNDKWKPKWFGNFIDGADEFDWAFFRSNAKEAASMDPQQRILLELTFQALDSAGYLRRHVRENGDRVGCFIGASFIEYTDNTSAYAPTAYTATGTIRAFLCGKLSYYYGWTGPAEVIDTACSSSLVAINRACQSIWSGECPMAVAGGVNIISGVHNYLNLGKAGFLSPTGQCKPFDQSADGYCRGDGAGMIVLKPLKQALADGDQVFGVIPGSSTNQGGLSASLTVTQPSAQVSLYQSILKRAGMSPNHVSYVEAHGTGTQAGDPLEVSSIRDVFGGSDRPTKMYLGSIKANTGHAESAAGVAGILKVIAMLQKKAIPPHAFFNSLNPKIPALGPDKIAIAKNLKPWEVPFRAAWVNNYGAGGSNASLVVCEGPRKSEDEVPTRLPAGTRYPIILSAHTIESLKAHAESLRSYVSRGNVDLANLAYTLSERRKRHSVAWMTTVSEIAGLQPEISTTIRPCNITPSSKQVVLAFSGQSKQTIGLPETLYKSTPRLRHYVEECDDILVAFGCPSIIPAIFQTSAITDPVLLQTGTMAVQYASARCWIDAGVQPACTIGHSFGELTALAVSGVLSLEDALKLVATRAQLMATKWGPERGTMLAIFAPVAIVTRIVEAVGNNSLEIACFNAPNNQVVVGTQAAVADTETLLATDLSFKGIKSQRVDVTHGFHSVFTEPIQEDLAKSLESLAFQKASIPIEPCTQVHTSSITAEHVVSHLRQPVYFVDAVQRIEERLGGCVWLEAGFDSSIIPMVKRASAKSESHSFYSIKTAGAVHPTEALSQSTIDLWKEGIDVTPWAFLSPLDAGVEPIWLPPYQFQRSKAWLGKLQLQEKYVKHMLTCNFLTAENVDRATELQKSIAALVSQKPEAAPVPVSVCLVHHAGSTGSTEKFVINNSASRFREVISGHAVRGRPLCPASMYMECAAMSAQLLGADLSSKSLVFEDLSFESPLGVNLDRDVSLTLEETATQSWKFVLSSSPGSASASTRATVHGRGQMLLTAEPRFSTYKRLIAERLESIRSSPSAEKLNGGRAYKLFSKVVDYADFFHGIKSIVIDKNEALAEIRMPDSHVGGDESSVTKHCDTVSIDAFIQVSGLLINSSKACPPGQVFVASGLEDITMSKHCDFDAHKDWSVYAIFTLIDDVHATGDVFVLTKAGDLAMTAIGAKFHRLEISKLERTLDVANGSKAVPKEDTRAPLPSPMPSFQSSRPIAVQTPMPLAPDNDSGFSSASSDDEGESDDREAPLKTMLSTYTGAPVDFIASNTCIGDLGIDSLASVELSDEISERFGKLVSPGELLTMSFGALSQIVFPGAAKISQKRAIPTVKQTAAAPSPASEALATRPKINPSSNQNIVDSSGDIRRTKLFELISELCGADASQIQEHQLLQDLGFDSLSTTELGSCISDEFDIDLDSADTLLDVSVKELMQLIGISSSKPSSSPSAPPITQMSAASTSGLDKSAGIADPFQSLLAAESSLQDYAMSCQFTEYLAKVAARQDELLLAYLVEAFQKLGIDLKVIGKGEKIPPFTYQPKHDKVVQRYYEILEKHSIIEKRGSGHVRSSGSCTFAPSAQLLHQLIADFPQYSCEAELMALTGPKIAECLRGSEDPVKLLFGTSKSQEIVGNFYTKAPMFATLTEVLVDFMVRLVEKAHGPVRILEVGAGMGGTTKRLGEALSAVGHPIEYFFTDISSTLVRNASKKFKYPWMQFKTLNLEVEPPADMAGKFDVVISTNCVHATANRTDTCRRIKQMLNPNGLLVLSEITNIFDWHEVVFGLLDGWWLANDATHAIQPPAVWMDFMHQAGFPSATYSQSTVPDCNLERLLVASAQQYPEPSRLVEPPVTGLETVVYKSIDGVEIEADVYLPNSLPTSSMPVALMIHGGGHMTLSRKAIRPAQTRFLLSHNILPVSVDYRLVPEVNIIEGPFSDIRDAYVWIQTKLSATTSKYGISIDTTRIAAIGWSTGAHLAMSLAWTTKELNLPPPAAVLGFYGPTDFESGSLEKHHSEKHHGQFPARRMRLEKIMQSLPRTPVSNYGAMMDSSQLGWVKPGDPRSELIFAVLKEGIGLNVLLYGLSQEALALKPDPALVGAISPMAYVREGSYNVPTFVIHGTEDEIVPFKTAELFIKELEKSGVECGFLPIPGAKHIHDLHLKPGSKEWRDQVEPGYRFLFDILDVSA</sequence>
<dbReference type="InterPro" id="IPR029058">
    <property type="entry name" value="AB_hydrolase_fold"/>
</dbReference>
<keyword evidence="7" id="KW-0511">Multifunctional enzyme</keyword>
<evidence type="ECO:0000256" key="2">
    <source>
        <dbReference type="ARBA" id="ARBA00022450"/>
    </source>
</evidence>
<dbReference type="Pfam" id="PF00550">
    <property type="entry name" value="PP-binding"/>
    <property type="match status" value="2"/>
</dbReference>
<dbReference type="SUPFAM" id="SSF47336">
    <property type="entry name" value="ACP-like"/>
    <property type="match status" value="2"/>
</dbReference>
<dbReference type="Gene3D" id="3.40.366.10">
    <property type="entry name" value="Malonyl-Coenzyme A Acyl Carrier Protein, domain 2"/>
    <property type="match status" value="2"/>
</dbReference>
<dbReference type="SMART" id="SM00827">
    <property type="entry name" value="PKS_AT"/>
    <property type="match status" value="1"/>
</dbReference>
<dbReference type="InterPro" id="IPR042104">
    <property type="entry name" value="PKS_dehydratase_sf"/>
</dbReference>
<dbReference type="InterPro" id="IPR001227">
    <property type="entry name" value="Ac_transferase_dom_sf"/>
</dbReference>
<dbReference type="InterPro" id="IPR032821">
    <property type="entry name" value="PKS_assoc"/>
</dbReference>
<feature type="compositionally biased region" description="Low complexity" evidence="9">
    <location>
        <begin position="1750"/>
        <end position="1760"/>
    </location>
</feature>
<evidence type="ECO:0000256" key="9">
    <source>
        <dbReference type="SAM" id="MobiDB-lite"/>
    </source>
</evidence>
<dbReference type="PROSITE" id="PS52019">
    <property type="entry name" value="PKS_MFAS_DH"/>
    <property type="match status" value="1"/>
</dbReference>
<dbReference type="PROSITE" id="PS00012">
    <property type="entry name" value="PHOSPHOPANTETHEINE"/>
    <property type="match status" value="2"/>
</dbReference>
<dbReference type="Pfam" id="PF20434">
    <property type="entry name" value="BD-FAE"/>
    <property type="match status" value="1"/>
</dbReference>
<dbReference type="Pfam" id="PF18558">
    <property type="entry name" value="HTH_51"/>
    <property type="match status" value="1"/>
</dbReference>
<dbReference type="InterPro" id="IPR029063">
    <property type="entry name" value="SAM-dependent_MTases_sf"/>
</dbReference>
<accession>A0ABR3UKL6</accession>
<dbReference type="Pfam" id="PF00698">
    <property type="entry name" value="Acyl_transf_1"/>
    <property type="match status" value="1"/>
</dbReference>
<evidence type="ECO:0000313" key="13">
    <source>
        <dbReference type="EMBL" id="KAL1797026.1"/>
    </source>
</evidence>
<feature type="active site" description="Proton acceptor; for dehydratase activity" evidence="8">
    <location>
        <position position="1329"/>
    </location>
</feature>
<feature type="domain" description="PKS/mFAS DH" evidence="12">
    <location>
        <begin position="1296"/>
        <end position="1598"/>
    </location>
</feature>
<organism evidence="13 14">
    <name type="scientific">Alternaria dauci</name>
    <dbReference type="NCBI Taxonomy" id="48095"/>
    <lineage>
        <taxon>Eukaryota</taxon>
        <taxon>Fungi</taxon>
        <taxon>Dikarya</taxon>
        <taxon>Ascomycota</taxon>
        <taxon>Pezizomycotina</taxon>
        <taxon>Dothideomycetes</taxon>
        <taxon>Pleosporomycetidae</taxon>
        <taxon>Pleosporales</taxon>
        <taxon>Pleosporineae</taxon>
        <taxon>Pleosporaceae</taxon>
        <taxon>Alternaria</taxon>
        <taxon>Alternaria sect. Porri</taxon>
    </lineage>
</organism>
<feature type="domain" description="Ketosynthase family 3 (KS3)" evidence="11">
    <location>
        <begin position="377"/>
        <end position="798"/>
    </location>
</feature>
<dbReference type="InterPro" id="IPR016036">
    <property type="entry name" value="Malonyl_transacylase_ACP-bd"/>
</dbReference>
<dbReference type="Gene3D" id="3.30.70.3290">
    <property type="match status" value="1"/>
</dbReference>
<dbReference type="InterPro" id="IPR016035">
    <property type="entry name" value="Acyl_Trfase/lysoPLipase"/>
</dbReference>
<comment type="caution">
    <text evidence="13">The sequence shown here is derived from an EMBL/GenBank/DDBJ whole genome shotgun (WGS) entry which is preliminary data.</text>
</comment>
<keyword evidence="4" id="KW-0489">Methyltransferase</keyword>
<evidence type="ECO:0000256" key="1">
    <source>
        <dbReference type="ARBA" id="ARBA00004721"/>
    </source>
</evidence>
<feature type="region of interest" description="N-terminal hotdog fold" evidence="8">
    <location>
        <begin position="1296"/>
        <end position="1425"/>
    </location>
</feature>
<dbReference type="InterPro" id="IPR001375">
    <property type="entry name" value="Peptidase_S9_cat"/>
</dbReference>
<evidence type="ECO:0000256" key="7">
    <source>
        <dbReference type="ARBA" id="ARBA00023268"/>
    </source>
</evidence>
<dbReference type="Pfam" id="PF02801">
    <property type="entry name" value="Ketoacyl-synt_C"/>
    <property type="match status" value="1"/>
</dbReference>
<dbReference type="Gene3D" id="3.40.50.1820">
    <property type="entry name" value="alpha/beta hydrolase"/>
    <property type="match status" value="1"/>
</dbReference>
<dbReference type="Pfam" id="PF16073">
    <property type="entry name" value="SAT"/>
    <property type="match status" value="1"/>
</dbReference>
<evidence type="ECO:0000313" key="14">
    <source>
        <dbReference type="Proteomes" id="UP001578633"/>
    </source>
</evidence>
<proteinExistence type="predicted"/>
<dbReference type="InterPro" id="IPR014031">
    <property type="entry name" value="Ketoacyl_synth_C"/>
</dbReference>
<evidence type="ECO:0000256" key="6">
    <source>
        <dbReference type="ARBA" id="ARBA00023002"/>
    </source>
</evidence>
<evidence type="ECO:0000256" key="5">
    <source>
        <dbReference type="ARBA" id="ARBA00022679"/>
    </source>
</evidence>
<dbReference type="SUPFAM" id="SSF55048">
    <property type="entry name" value="Probable ACP-binding domain of malonyl-CoA ACP transacylase"/>
    <property type="match status" value="1"/>
</dbReference>
<dbReference type="PROSITE" id="PS00606">
    <property type="entry name" value="KS3_1"/>
    <property type="match status" value="1"/>
</dbReference>
<keyword evidence="5" id="KW-0808">Transferase</keyword>
<dbReference type="InterPro" id="IPR020841">
    <property type="entry name" value="PKS_Beta-ketoAc_synthase_dom"/>
</dbReference>
<dbReference type="InterPro" id="IPR009081">
    <property type="entry name" value="PP-bd_ACP"/>
</dbReference>
<dbReference type="EMBL" id="JBHGVX010000004">
    <property type="protein sequence ID" value="KAL1797026.1"/>
    <property type="molecule type" value="Genomic_DNA"/>
</dbReference>
<dbReference type="InterPro" id="IPR049551">
    <property type="entry name" value="PKS_DH_C"/>
</dbReference>
<dbReference type="SUPFAM" id="SSF53901">
    <property type="entry name" value="Thiolase-like"/>
    <property type="match status" value="1"/>
</dbReference>
<dbReference type="Gene3D" id="3.40.50.150">
    <property type="entry name" value="Vaccinia Virus protein VP39"/>
    <property type="match status" value="1"/>
</dbReference>
<dbReference type="PROSITE" id="PS50075">
    <property type="entry name" value="CARRIER"/>
    <property type="match status" value="1"/>
</dbReference>
<keyword evidence="3" id="KW-0597">Phosphoprotein</keyword>
<dbReference type="InterPro" id="IPR018201">
    <property type="entry name" value="Ketoacyl_synth_AS"/>
</dbReference>
<dbReference type="Gene3D" id="3.40.47.10">
    <property type="match status" value="1"/>
</dbReference>
<dbReference type="Pfam" id="PF00326">
    <property type="entry name" value="Peptidase_S9"/>
    <property type="match status" value="1"/>
</dbReference>
<evidence type="ECO:0000256" key="8">
    <source>
        <dbReference type="PROSITE-ProRule" id="PRU01363"/>
    </source>
</evidence>
<dbReference type="InterPro" id="IPR006162">
    <property type="entry name" value="Ppantetheine_attach_site"/>
</dbReference>
<keyword evidence="2" id="KW-0596">Phosphopantetheine</keyword>
<dbReference type="PANTHER" id="PTHR43775:SF21">
    <property type="entry name" value="NON-REDUCING POLYKETIDE SYNTHASE AUSA-RELATED"/>
    <property type="match status" value="1"/>
</dbReference>
<dbReference type="GeneID" id="96085888"/>
<dbReference type="InterPro" id="IPR049492">
    <property type="entry name" value="BD-FAE-like_dom"/>
</dbReference>
<feature type="region of interest" description="Disordered" evidence="9">
    <location>
        <begin position="1750"/>
        <end position="1773"/>
    </location>
</feature>
<keyword evidence="6" id="KW-0560">Oxidoreductase</keyword>
<dbReference type="Pfam" id="PF00109">
    <property type="entry name" value="ketoacyl-synt"/>
    <property type="match status" value="1"/>
</dbReference>
<comment type="pathway">
    <text evidence="1">Secondary metabolite biosynthesis; terpenoid biosynthesis.</text>
</comment>
<dbReference type="InterPro" id="IPR032088">
    <property type="entry name" value="SAT"/>
</dbReference>
<dbReference type="SUPFAM" id="SSF53335">
    <property type="entry name" value="S-adenosyl-L-methionine-dependent methyltransferases"/>
    <property type="match status" value="1"/>
</dbReference>
<dbReference type="Proteomes" id="UP001578633">
    <property type="component" value="Chromosome 4"/>
</dbReference>
<dbReference type="Pfam" id="PF08242">
    <property type="entry name" value="Methyltransf_12"/>
    <property type="match status" value="1"/>
</dbReference>
<gene>
    <name evidence="13" type="ORF">ACET3X_005566</name>
</gene>
<dbReference type="InterPro" id="IPR014030">
    <property type="entry name" value="Ketoacyl_synth_N"/>
</dbReference>
<dbReference type="InterPro" id="IPR013217">
    <property type="entry name" value="Methyltransf_12"/>
</dbReference>
<dbReference type="Pfam" id="PF16197">
    <property type="entry name" value="KAsynt_C_assoc"/>
    <property type="match status" value="1"/>
</dbReference>
<dbReference type="Pfam" id="PF21089">
    <property type="entry name" value="PKS_DH_N"/>
    <property type="match status" value="1"/>
</dbReference>
<dbReference type="CDD" id="cd02440">
    <property type="entry name" value="AdoMet_MTases"/>
    <property type="match status" value="1"/>
</dbReference>
<evidence type="ECO:0008006" key="15">
    <source>
        <dbReference type="Google" id="ProtNLM"/>
    </source>
</evidence>
<evidence type="ECO:0000259" key="11">
    <source>
        <dbReference type="PROSITE" id="PS52004"/>
    </source>
</evidence>
<dbReference type="Gene3D" id="1.10.1200.10">
    <property type="entry name" value="ACP-like"/>
    <property type="match status" value="2"/>
</dbReference>
<feature type="compositionally biased region" description="Low complexity" evidence="9">
    <location>
        <begin position="1643"/>
        <end position="1652"/>
    </location>
</feature>
<evidence type="ECO:0000259" key="12">
    <source>
        <dbReference type="PROSITE" id="PS52019"/>
    </source>
</evidence>
<name>A0ABR3UKL6_9PLEO</name>
<dbReference type="InterPro" id="IPR036736">
    <property type="entry name" value="ACP-like_sf"/>
</dbReference>